<keyword evidence="2" id="KW-1185">Reference proteome</keyword>
<accession>A0A6B8RM76</accession>
<gene>
    <name evidence="1" type="ORF">EHS13_19185</name>
</gene>
<reference evidence="2" key="1">
    <citation type="submission" date="2018-11" db="EMBL/GenBank/DDBJ databases">
        <title>Complete genome sequence of Paenibacillus sp. ML311-T8.</title>
        <authorList>
            <person name="Nam Y.-D."/>
            <person name="Kang J."/>
            <person name="Chung W.-H."/>
            <person name="Park Y.S."/>
        </authorList>
    </citation>
    <scope>NUCLEOTIDE SEQUENCE [LARGE SCALE GENOMIC DNA]</scope>
    <source>
        <strain evidence="2">ML311-T8</strain>
    </source>
</reference>
<dbReference type="EMBL" id="CP034235">
    <property type="protein sequence ID" value="QGQ96854.1"/>
    <property type="molecule type" value="Genomic_DNA"/>
</dbReference>
<evidence type="ECO:0000313" key="2">
    <source>
        <dbReference type="Proteomes" id="UP000426246"/>
    </source>
</evidence>
<dbReference type="OrthoDB" id="2678750at2"/>
<dbReference type="InterPro" id="IPR019615">
    <property type="entry name" value="DUF2487"/>
</dbReference>
<name>A0A6B8RM76_9BACL</name>
<dbReference type="Pfam" id="PF10673">
    <property type="entry name" value="DUF2487"/>
    <property type="match status" value="1"/>
</dbReference>
<dbReference type="KEGG" id="ppsc:EHS13_19185"/>
<dbReference type="AlphaFoldDB" id="A0A6B8RM76"/>
<sequence length="140" mass="15842">MKFNEIQQDDWDELKPYLDTCLLPLTGLSGEESPWAVTRALEELRDIMDLVEIPYKGRVVTYPAVQYGSEDNLMIAAVANLCEKLKADSFKYVILITADDRLAKLSFKGQDLLFSPSNLTADINEARAKVVSEVQKLWNN</sequence>
<proteinExistence type="predicted"/>
<evidence type="ECO:0000313" key="1">
    <source>
        <dbReference type="EMBL" id="QGQ96854.1"/>
    </source>
</evidence>
<dbReference type="RefSeq" id="WP_155701944.1">
    <property type="nucleotide sequence ID" value="NZ_CP034235.1"/>
</dbReference>
<dbReference type="Proteomes" id="UP000426246">
    <property type="component" value="Chromosome"/>
</dbReference>
<protein>
    <submittedName>
        <fullName evidence="1">DUF2487 family protein</fullName>
    </submittedName>
</protein>
<organism evidence="1 2">
    <name type="scientific">Paenibacillus psychroresistens</name>
    <dbReference type="NCBI Taxonomy" id="1778678"/>
    <lineage>
        <taxon>Bacteria</taxon>
        <taxon>Bacillati</taxon>
        <taxon>Bacillota</taxon>
        <taxon>Bacilli</taxon>
        <taxon>Bacillales</taxon>
        <taxon>Paenibacillaceae</taxon>
        <taxon>Paenibacillus</taxon>
    </lineage>
</organism>